<feature type="transmembrane region" description="Helical" evidence="1">
    <location>
        <begin position="127"/>
        <end position="149"/>
    </location>
</feature>
<keyword evidence="1" id="KW-0812">Transmembrane</keyword>
<evidence type="ECO:0008006" key="4">
    <source>
        <dbReference type="Google" id="ProtNLM"/>
    </source>
</evidence>
<evidence type="ECO:0000313" key="2">
    <source>
        <dbReference type="EMBL" id="MFD2841075.1"/>
    </source>
</evidence>
<organism evidence="2 3">
    <name type="scientific">Populibacterium corticicola</name>
    <dbReference type="NCBI Taxonomy" id="1812826"/>
    <lineage>
        <taxon>Bacteria</taxon>
        <taxon>Bacillati</taxon>
        <taxon>Actinomycetota</taxon>
        <taxon>Actinomycetes</taxon>
        <taxon>Micrococcales</taxon>
        <taxon>Jonesiaceae</taxon>
        <taxon>Populibacterium</taxon>
    </lineage>
</organism>
<keyword evidence="1" id="KW-1133">Transmembrane helix</keyword>
<reference evidence="3" key="1">
    <citation type="journal article" date="2019" name="Int. J. Syst. Evol. Microbiol.">
        <title>The Global Catalogue of Microorganisms (GCM) 10K type strain sequencing project: providing services to taxonomists for standard genome sequencing and annotation.</title>
        <authorList>
            <consortium name="The Broad Institute Genomics Platform"/>
            <consortium name="The Broad Institute Genome Sequencing Center for Infectious Disease"/>
            <person name="Wu L."/>
            <person name="Ma J."/>
        </authorList>
    </citation>
    <scope>NUCLEOTIDE SEQUENCE [LARGE SCALE GENOMIC DNA]</scope>
    <source>
        <strain evidence="3">KCTC 33576</strain>
    </source>
</reference>
<gene>
    <name evidence="2" type="ORF">ACFSYH_10930</name>
</gene>
<feature type="transmembrane region" description="Helical" evidence="1">
    <location>
        <begin position="187"/>
        <end position="205"/>
    </location>
</feature>
<comment type="caution">
    <text evidence="2">The sequence shown here is derived from an EMBL/GenBank/DDBJ whole genome shotgun (WGS) entry which is preliminary data.</text>
</comment>
<feature type="transmembrane region" description="Helical" evidence="1">
    <location>
        <begin position="211"/>
        <end position="229"/>
    </location>
</feature>
<keyword evidence="1" id="KW-0472">Membrane</keyword>
<evidence type="ECO:0000256" key="1">
    <source>
        <dbReference type="SAM" id="Phobius"/>
    </source>
</evidence>
<dbReference type="EMBL" id="JBHUOP010000004">
    <property type="protein sequence ID" value="MFD2841075.1"/>
    <property type="molecule type" value="Genomic_DNA"/>
</dbReference>
<evidence type="ECO:0000313" key="3">
    <source>
        <dbReference type="Proteomes" id="UP001597391"/>
    </source>
</evidence>
<accession>A0ABW5XIJ1</accession>
<name>A0ABW5XIJ1_9MICO</name>
<feature type="transmembrane region" description="Helical" evidence="1">
    <location>
        <begin position="61"/>
        <end position="83"/>
    </location>
</feature>
<protein>
    <recommendedName>
        <fullName evidence="4">DUF1648 domain-containing protein</fullName>
    </recommendedName>
</protein>
<keyword evidence="3" id="KW-1185">Reference proteome</keyword>
<proteinExistence type="predicted"/>
<feature type="transmembrane region" description="Helical" evidence="1">
    <location>
        <begin position="95"/>
        <end position="115"/>
    </location>
</feature>
<dbReference type="RefSeq" id="WP_377466997.1">
    <property type="nucleotide sequence ID" value="NZ_JBHUOP010000004.1"/>
</dbReference>
<sequence>MTTSRFTHLSIRFWMFAAVIPLAMLSLGAIVPFRWQDELPALIPHHWGSNGPDAFGTLGDLVWPLVYIGGPLLVGMTVLFAWVGKDISTQRIGVVTNNFLGALFAAIPISTAYAARGLEDASQLDEHFGYVALGAIIGVALGALLAWALPKPASLPVHATPSETAPRQRLSDTESGVWVSREISWPMVWVGGATTFIVAGTLLLLEAVPMLVVPLTVLALMAGFAVFDIRVDDRGVSVKSALKFIKREVPLHEIIEADTTHVNAMKQFGGFGFRTALDGTVGIILRSGEALELKLSRNRRFVVTMKRSAEAAGLVNTLVERSRT</sequence>
<feature type="transmembrane region" description="Helical" evidence="1">
    <location>
        <begin position="12"/>
        <end position="35"/>
    </location>
</feature>
<dbReference type="Proteomes" id="UP001597391">
    <property type="component" value="Unassembled WGS sequence"/>
</dbReference>